<comment type="subcellular location">
    <subcellularLocation>
        <location evidence="1">Cell membrane</location>
        <topology evidence="1">Multi-pass membrane protein</topology>
    </subcellularLocation>
</comment>
<dbReference type="PROSITE" id="PS50111">
    <property type="entry name" value="CHEMOTAXIS_TRANSDUC_2"/>
    <property type="match status" value="1"/>
</dbReference>
<dbReference type="CDD" id="cd06225">
    <property type="entry name" value="HAMP"/>
    <property type="match status" value="1"/>
</dbReference>
<evidence type="ECO:0000256" key="5">
    <source>
        <dbReference type="ARBA" id="ARBA00022989"/>
    </source>
</evidence>
<dbReference type="SMART" id="SM00283">
    <property type="entry name" value="MA"/>
    <property type="match status" value="1"/>
</dbReference>
<organism evidence="13 14">
    <name type="scientific">Propionispira arboris</name>
    <dbReference type="NCBI Taxonomy" id="84035"/>
    <lineage>
        <taxon>Bacteria</taxon>
        <taxon>Bacillati</taxon>
        <taxon>Bacillota</taxon>
        <taxon>Negativicutes</taxon>
        <taxon>Selenomonadales</taxon>
        <taxon>Selenomonadaceae</taxon>
        <taxon>Propionispira</taxon>
    </lineage>
</organism>
<accession>A0A1H7CH89</accession>
<dbReference type="SUPFAM" id="SSF58104">
    <property type="entry name" value="Methyl-accepting chemotaxis protein (MCP) signaling domain"/>
    <property type="match status" value="1"/>
</dbReference>
<dbReference type="Pfam" id="PF00672">
    <property type="entry name" value="HAMP"/>
    <property type="match status" value="1"/>
</dbReference>
<evidence type="ECO:0000313" key="14">
    <source>
        <dbReference type="Proteomes" id="UP000199662"/>
    </source>
</evidence>
<name>A0A1H7CH89_9FIRM</name>
<dbReference type="PROSITE" id="PS51257">
    <property type="entry name" value="PROKAR_LIPOPROTEIN"/>
    <property type="match status" value="1"/>
</dbReference>
<dbReference type="Gene3D" id="6.10.340.10">
    <property type="match status" value="1"/>
</dbReference>
<keyword evidence="5 10" id="KW-1133">Transmembrane helix</keyword>
<evidence type="ECO:0000256" key="7">
    <source>
        <dbReference type="ARBA" id="ARBA00023224"/>
    </source>
</evidence>
<dbReference type="InterPro" id="IPR003660">
    <property type="entry name" value="HAMP_dom"/>
</dbReference>
<dbReference type="CDD" id="cd11386">
    <property type="entry name" value="MCP_signal"/>
    <property type="match status" value="1"/>
</dbReference>
<dbReference type="Gene3D" id="3.30.450.20">
    <property type="entry name" value="PAS domain"/>
    <property type="match status" value="2"/>
</dbReference>
<dbReference type="Proteomes" id="UP000199662">
    <property type="component" value="Unassembled WGS sequence"/>
</dbReference>
<evidence type="ECO:0000256" key="9">
    <source>
        <dbReference type="PROSITE-ProRule" id="PRU00284"/>
    </source>
</evidence>
<keyword evidence="4 10" id="KW-0812">Transmembrane</keyword>
<protein>
    <submittedName>
        <fullName evidence="13">Methyl-accepting chemotaxis protein</fullName>
    </submittedName>
</protein>
<evidence type="ECO:0000313" key="13">
    <source>
        <dbReference type="EMBL" id="SEJ86502.1"/>
    </source>
</evidence>
<keyword evidence="7 9" id="KW-0807">Transducer</keyword>
<dbReference type="PROSITE" id="PS50885">
    <property type="entry name" value="HAMP"/>
    <property type="match status" value="1"/>
</dbReference>
<evidence type="ECO:0000256" key="6">
    <source>
        <dbReference type="ARBA" id="ARBA00023136"/>
    </source>
</evidence>
<dbReference type="STRING" id="84035.SAMN05660742_12076"/>
<dbReference type="GO" id="GO:0006935">
    <property type="term" value="P:chemotaxis"/>
    <property type="evidence" value="ECO:0007669"/>
    <property type="project" value="UniProtKB-KW"/>
</dbReference>
<dbReference type="InterPro" id="IPR029151">
    <property type="entry name" value="Sensor-like_sf"/>
</dbReference>
<dbReference type="Pfam" id="PF02743">
    <property type="entry name" value="dCache_1"/>
    <property type="match status" value="1"/>
</dbReference>
<dbReference type="AlphaFoldDB" id="A0A1H7CH89"/>
<evidence type="ECO:0000256" key="1">
    <source>
        <dbReference type="ARBA" id="ARBA00004651"/>
    </source>
</evidence>
<dbReference type="PANTHER" id="PTHR32089">
    <property type="entry name" value="METHYL-ACCEPTING CHEMOTAXIS PROTEIN MCPB"/>
    <property type="match status" value="1"/>
</dbReference>
<dbReference type="GO" id="GO:0007165">
    <property type="term" value="P:signal transduction"/>
    <property type="evidence" value="ECO:0007669"/>
    <property type="project" value="UniProtKB-KW"/>
</dbReference>
<evidence type="ECO:0000256" key="10">
    <source>
        <dbReference type="SAM" id="Phobius"/>
    </source>
</evidence>
<keyword evidence="3" id="KW-0145">Chemotaxis</keyword>
<evidence type="ECO:0000256" key="4">
    <source>
        <dbReference type="ARBA" id="ARBA00022692"/>
    </source>
</evidence>
<evidence type="ECO:0000256" key="3">
    <source>
        <dbReference type="ARBA" id="ARBA00022500"/>
    </source>
</evidence>
<dbReference type="InterPro" id="IPR004089">
    <property type="entry name" value="MCPsignal_dom"/>
</dbReference>
<reference evidence="13 14" key="1">
    <citation type="submission" date="2016-10" db="EMBL/GenBank/DDBJ databases">
        <authorList>
            <person name="de Groot N.N."/>
        </authorList>
    </citation>
    <scope>NUCLEOTIDE SEQUENCE [LARGE SCALE GENOMIC DNA]</scope>
    <source>
        <strain evidence="13 14">DSM 2179</strain>
    </source>
</reference>
<evidence type="ECO:0000259" key="11">
    <source>
        <dbReference type="PROSITE" id="PS50111"/>
    </source>
</evidence>
<dbReference type="Pfam" id="PF00015">
    <property type="entry name" value="MCPsignal"/>
    <property type="match status" value="1"/>
</dbReference>
<dbReference type="RefSeq" id="WP_091834438.1">
    <property type="nucleotide sequence ID" value="NZ_FNZK01000020.1"/>
</dbReference>
<dbReference type="EMBL" id="FNZK01000020">
    <property type="protein sequence ID" value="SEJ86502.1"/>
    <property type="molecule type" value="Genomic_DNA"/>
</dbReference>
<gene>
    <name evidence="13" type="ORF">SAMN05660742_12076</name>
</gene>
<dbReference type="GO" id="GO:0005886">
    <property type="term" value="C:plasma membrane"/>
    <property type="evidence" value="ECO:0007669"/>
    <property type="project" value="UniProtKB-SubCell"/>
</dbReference>
<keyword evidence="14" id="KW-1185">Reference proteome</keyword>
<evidence type="ECO:0000256" key="8">
    <source>
        <dbReference type="ARBA" id="ARBA00029447"/>
    </source>
</evidence>
<dbReference type="SUPFAM" id="SSF103190">
    <property type="entry name" value="Sensory domain-like"/>
    <property type="match status" value="1"/>
</dbReference>
<dbReference type="Gene3D" id="1.10.287.950">
    <property type="entry name" value="Methyl-accepting chemotaxis protein"/>
    <property type="match status" value="1"/>
</dbReference>
<keyword evidence="6 10" id="KW-0472">Membrane</keyword>
<feature type="domain" description="HAMP" evidence="12">
    <location>
        <begin position="303"/>
        <end position="355"/>
    </location>
</feature>
<dbReference type="CDD" id="cd18773">
    <property type="entry name" value="PDC1_HK_sensor"/>
    <property type="match status" value="1"/>
</dbReference>
<dbReference type="CDD" id="cd12912">
    <property type="entry name" value="PDC2_MCP_like"/>
    <property type="match status" value="1"/>
</dbReference>
<comment type="similarity">
    <text evidence="8">Belongs to the methyl-accepting chemotaxis (MCP) protein family.</text>
</comment>
<evidence type="ECO:0000259" key="12">
    <source>
        <dbReference type="PROSITE" id="PS50885"/>
    </source>
</evidence>
<proteinExistence type="inferred from homology"/>
<sequence>MNLKKKLMLIFSFLMATLLVLISCSAYFYTEKMLKNEIEKGAKAIVDASTKDLDGWLSGKAAVVKTKAMTIQALAGDGMVTLPMLLGFDQADKEISDLYFGQNSDGKIIDGKLWIPPADFDSRTRSWYKDAIAGNGLTFGEPYLDGVTKKMALPVGMPLKTSTGEVRGVLSADVLMDTVFSTIAKIRPFDDSFAFLLNKSGTILAYSEESVQNKNIKDVEALKPIYEVLKGTENQDKGISSYTMNGKDYLLVFEKVPSTQWLLGINIPVSVAYAPLATLRWIFIFGTLLALIIVVLATWIIAKRMAQPLELLTQYVEKIAEGDFTQKVDITGEDEIAVLAAGFNKMRDALRALIRKVADQSEHMAAASEELTASAHQTAQAATQVAGSITNVAEGAHKQMKSVEEASIVAVEMKNNVEVIAVDSGKAVAEARQAAEHAERGSSDVDIMVSNMQDIEQSVQSSAAVIGKLGAQSQKIGQITETISGIASQTNLLALNAAIEAARAGEQGRGFAVVAEEVRKLAEEVKKAAQKISEEIITVQSDTEAAVSAMAEGNQKVKAGVESVHMVGGSLKSIVQLVHQSSDGMEGIQLALKKIVDGSQRIDSSVKNIDAISRVSTDESQMVSAAAEEQLASMDEISSASQSLAQMAQELQAAISVFKI</sequence>
<feature type="domain" description="Methyl-accepting transducer" evidence="11">
    <location>
        <begin position="374"/>
        <end position="610"/>
    </location>
</feature>
<evidence type="ECO:0000256" key="2">
    <source>
        <dbReference type="ARBA" id="ARBA00022475"/>
    </source>
</evidence>
<dbReference type="InterPro" id="IPR033479">
    <property type="entry name" value="dCache_1"/>
</dbReference>
<dbReference type="SMART" id="SM00304">
    <property type="entry name" value="HAMP"/>
    <property type="match status" value="1"/>
</dbReference>
<feature type="transmembrane region" description="Helical" evidence="10">
    <location>
        <begin position="281"/>
        <end position="302"/>
    </location>
</feature>
<dbReference type="PANTHER" id="PTHR32089:SF112">
    <property type="entry name" value="LYSOZYME-LIKE PROTEIN-RELATED"/>
    <property type="match status" value="1"/>
</dbReference>
<keyword evidence="2" id="KW-1003">Cell membrane</keyword>